<proteinExistence type="predicted"/>
<reference evidence="2" key="1">
    <citation type="journal article" date="2017" name="Parasit. Vectors">
        <title>Sialotranscriptomics of Rhipicephalus zambeziensis reveals intricate expression profiles of secretory proteins and suggests tight temporal transcriptional regulation during blood-feeding.</title>
        <authorList>
            <person name="de Castro M.H."/>
            <person name="de Klerk D."/>
            <person name="Pienaar R."/>
            <person name="Rees D.J.G."/>
            <person name="Mans B.J."/>
        </authorList>
    </citation>
    <scope>NUCLEOTIDE SEQUENCE</scope>
    <source>
        <tissue evidence="2">Salivary glands</tissue>
    </source>
</reference>
<feature type="region of interest" description="Disordered" evidence="1">
    <location>
        <begin position="40"/>
        <end position="59"/>
    </location>
</feature>
<dbReference type="EMBL" id="GFPF01004323">
    <property type="protein sequence ID" value="MAA15469.1"/>
    <property type="molecule type" value="Transcribed_RNA"/>
</dbReference>
<dbReference type="AlphaFoldDB" id="A0A224YIA1"/>
<accession>A0A224YIA1</accession>
<name>A0A224YIA1_9ACAR</name>
<sequence>MMAIGPKGGQFNLVEYLVYTASDFSCGVIRVESRGSSHHELRVKNSSITSGPKPDCRTQFQHRRPQGKVIYAPYCQSIPKSKG</sequence>
<protein>
    <submittedName>
        <fullName evidence="2">Lipocalin</fullName>
    </submittedName>
</protein>
<evidence type="ECO:0000313" key="2">
    <source>
        <dbReference type="EMBL" id="MAA15469.1"/>
    </source>
</evidence>
<organism evidence="2">
    <name type="scientific">Rhipicephalus zambeziensis</name>
    <dbReference type="NCBI Taxonomy" id="60191"/>
    <lineage>
        <taxon>Eukaryota</taxon>
        <taxon>Metazoa</taxon>
        <taxon>Ecdysozoa</taxon>
        <taxon>Arthropoda</taxon>
        <taxon>Chelicerata</taxon>
        <taxon>Arachnida</taxon>
        <taxon>Acari</taxon>
        <taxon>Parasitiformes</taxon>
        <taxon>Ixodida</taxon>
        <taxon>Ixodoidea</taxon>
        <taxon>Ixodidae</taxon>
        <taxon>Rhipicephalinae</taxon>
        <taxon>Rhipicephalus</taxon>
        <taxon>Rhipicephalus</taxon>
    </lineage>
</organism>
<evidence type="ECO:0000256" key="1">
    <source>
        <dbReference type="SAM" id="MobiDB-lite"/>
    </source>
</evidence>